<dbReference type="PANTHER" id="PTHR12286">
    <property type="entry name" value="SACCHAROPINE DEHYDROGENASE-LIKE OXIDOREDUCTASE"/>
    <property type="match status" value="1"/>
</dbReference>
<dbReference type="PANTHER" id="PTHR12286:SF5">
    <property type="entry name" value="SACCHAROPINE DEHYDROGENASE-LIKE OXIDOREDUCTASE"/>
    <property type="match status" value="1"/>
</dbReference>
<sequence>MARSYDLVLYGATGFTGGLTAEYLAAHAPAGLRWALAGRDLGKLAEVRGRLGRRAAELPLLHADAGDAASLRRLAESTEVVASTVGPYVKYGDPLVAACAAAGTDYTDLTGEPRFVDETYLRHHATAVRTGARLVHACGFDSIPADLGTWFTVQQLPGGVPLRVESFYRVSGRASAGTVHSLVGAVADAGAARQAARERRRRDPAPGAEPLRLLPRTHPVGLWTLPMPTLDPQIVGRSAAALGYGPGFTYGQYLALPSPVHVAGALAGTAAIAAAASWAPARERLLGRFASGSGPTAEQRLAGWMSVRFSGVAADGTRVLTEVHSDLDPGYASTAIMLGESTLCLALDELPATAGQVTTAAAMGARLVERLDAAGITFRVRRRWPRSG</sequence>
<dbReference type="InterPro" id="IPR051276">
    <property type="entry name" value="Saccharopine_DH-like_oxidrdct"/>
</dbReference>
<reference evidence="3" key="1">
    <citation type="journal article" date="2019" name="Int. J. Syst. Evol. Microbiol.">
        <title>The Global Catalogue of Microorganisms (GCM) 10K type strain sequencing project: providing services to taxonomists for standard genome sequencing and annotation.</title>
        <authorList>
            <consortium name="The Broad Institute Genomics Platform"/>
            <consortium name="The Broad Institute Genome Sequencing Center for Infectious Disease"/>
            <person name="Wu L."/>
            <person name="Ma J."/>
        </authorList>
    </citation>
    <scope>NUCLEOTIDE SEQUENCE [LARGE SCALE GENOMIC DNA]</scope>
    <source>
        <strain evidence="3">JCM 10425</strain>
    </source>
</reference>
<evidence type="ECO:0000313" key="3">
    <source>
        <dbReference type="Proteomes" id="UP001500967"/>
    </source>
</evidence>
<protein>
    <submittedName>
        <fullName evidence="2">Saccharopine dehydrogenase NADP-binding domain-containing protein</fullName>
    </submittedName>
</protein>
<dbReference type="InterPro" id="IPR036291">
    <property type="entry name" value="NAD(P)-bd_dom_sf"/>
</dbReference>
<gene>
    <name evidence="2" type="ORF">GCM10009539_50740</name>
</gene>
<dbReference type="SUPFAM" id="SSF51735">
    <property type="entry name" value="NAD(P)-binding Rossmann-fold domains"/>
    <property type="match status" value="1"/>
</dbReference>
<dbReference type="Proteomes" id="UP001500967">
    <property type="component" value="Unassembled WGS sequence"/>
</dbReference>
<name>A0ABP3ECL0_9ACTN</name>
<comment type="caution">
    <text evidence="2">The sequence shown here is derived from an EMBL/GenBank/DDBJ whole genome shotgun (WGS) entry which is preliminary data.</text>
</comment>
<dbReference type="Pfam" id="PF03435">
    <property type="entry name" value="Sacchrp_dh_NADP"/>
    <property type="match status" value="1"/>
</dbReference>
<feature type="domain" description="Saccharopine dehydrogenase NADP binding" evidence="1">
    <location>
        <begin position="8"/>
        <end position="132"/>
    </location>
</feature>
<keyword evidence="3" id="KW-1185">Reference proteome</keyword>
<dbReference type="RefSeq" id="WP_344651417.1">
    <property type="nucleotide sequence ID" value="NZ_BAAAGX010000020.1"/>
</dbReference>
<dbReference type="InterPro" id="IPR005097">
    <property type="entry name" value="Sacchrp_dh_NADP-bd"/>
</dbReference>
<organism evidence="2 3">
    <name type="scientific">Cryptosporangium japonicum</name>
    <dbReference type="NCBI Taxonomy" id="80872"/>
    <lineage>
        <taxon>Bacteria</taxon>
        <taxon>Bacillati</taxon>
        <taxon>Actinomycetota</taxon>
        <taxon>Actinomycetes</taxon>
        <taxon>Cryptosporangiales</taxon>
        <taxon>Cryptosporangiaceae</taxon>
        <taxon>Cryptosporangium</taxon>
    </lineage>
</organism>
<proteinExistence type="predicted"/>
<accession>A0ABP3ECL0</accession>
<dbReference type="Gene3D" id="3.40.50.720">
    <property type="entry name" value="NAD(P)-binding Rossmann-like Domain"/>
    <property type="match status" value="1"/>
</dbReference>
<evidence type="ECO:0000313" key="2">
    <source>
        <dbReference type="EMBL" id="GAA0259250.1"/>
    </source>
</evidence>
<evidence type="ECO:0000259" key="1">
    <source>
        <dbReference type="Pfam" id="PF03435"/>
    </source>
</evidence>
<dbReference type="EMBL" id="BAAAGX010000020">
    <property type="protein sequence ID" value="GAA0259250.1"/>
    <property type="molecule type" value="Genomic_DNA"/>
</dbReference>